<reference evidence="1 2" key="1">
    <citation type="journal article" date="2018" name="Mol. Biol. Evol.">
        <title>Broad Genomic Sampling Reveals a Smut Pathogenic Ancestry of the Fungal Clade Ustilaginomycotina.</title>
        <authorList>
            <person name="Kijpornyongpan T."/>
            <person name="Mondo S.J."/>
            <person name="Barry K."/>
            <person name="Sandor L."/>
            <person name="Lee J."/>
            <person name="Lipzen A."/>
            <person name="Pangilinan J."/>
            <person name="LaButti K."/>
            <person name="Hainaut M."/>
            <person name="Henrissat B."/>
            <person name="Grigoriev I.V."/>
            <person name="Spatafora J.W."/>
            <person name="Aime M.C."/>
        </authorList>
    </citation>
    <scope>NUCLEOTIDE SEQUENCE [LARGE SCALE GENOMIC DNA]</scope>
    <source>
        <strain evidence="1 2">SA 807</strain>
    </source>
</reference>
<sequence length="535" mass="58066">MSSNNNLLTVFQPREGHNPSATAIILPSSSPNPYRFTYHQLHNLVLDLQSQIASFGFKPSEVISSSLVNGIEFVLTFLATGAERLVAGPLNPNYSSNEVSFYLQDTQSKLLILPRGAFANPHPAVSAARGLNVEMAEIVFDPSSCSVSLIRENGSKVERSPSSVLRRPLDEDVALVLHTSGTTGRPKGVPLSHRNLLTTMANIIKTYELTPGDRTYLVMPLFHVHGLLCGLLAPLLSGGSVVIPPKFSASVFWSELGSNGCNWYTAVPTIHQMLLNTTKPERLPKLRFIRSCSSALSPSTFHAIEEAFQAPVLEAYAMTEASHQMTSNPLPPLKRKPGTVGFGHGVEVKILDSKGYEVAQGEEGEVAVRGANVTKGYLNNEKANRESFVVGSEDGKEGPMENRGFFRTGDQGKKDADGYVQLTGRIKELINRSGEKISPLEVDAALLSVRGVGEAVSFGMADELYGEKVGAVVVLKKGFEATGEKEIREQLKGKISHFKIPERIWITEAIPKTATGKIQRKNVSATFARKDGAKL</sequence>
<name>A0ACD0NYH1_9BASI</name>
<proteinExistence type="predicted"/>
<accession>A0ACD0NYH1</accession>
<evidence type="ECO:0000313" key="1">
    <source>
        <dbReference type="EMBL" id="PWN50811.1"/>
    </source>
</evidence>
<gene>
    <name evidence="1" type="ORF">IE53DRAFT_386870</name>
</gene>
<evidence type="ECO:0000313" key="2">
    <source>
        <dbReference type="Proteomes" id="UP000245626"/>
    </source>
</evidence>
<keyword evidence="2" id="KW-1185">Reference proteome</keyword>
<dbReference type="Proteomes" id="UP000245626">
    <property type="component" value="Unassembled WGS sequence"/>
</dbReference>
<protein>
    <submittedName>
        <fullName evidence="1">PCS60-AMP-binding protein, peroxisomal</fullName>
    </submittedName>
</protein>
<organism evidence="1 2">
    <name type="scientific">Violaceomyces palustris</name>
    <dbReference type="NCBI Taxonomy" id="1673888"/>
    <lineage>
        <taxon>Eukaryota</taxon>
        <taxon>Fungi</taxon>
        <taxon>Dikarya</taxon>
        <taxon>Basidiomycota</taxon>
        <taxon>Ustilaginomycotina</taxon>
        <taxon>Ustilaginomycetes</taxon>
        <taxon>Violaceomycetales</taxon>
        <taxon>Violaceomycetaceae</taxon>
        <taxon>Violaceomyces</taxon>
    </lineage>
</organism>
<dbReference type="EMBL" id="KZ819895">
    <property type="protein sequence ID" value="PWN50811.1"/>
    <property type="molecule type" value="Genomic_DNA"/>
</dbReference>